<dbReference type="KEGG" id="aaeo:BJI67_12690"/>
<reference evidence="2 3" key="1">
    <citation type="submission" date="2016-09" db="EMBL/GenBank/DDBJ databases">
        <title>Acidihalobacter prosperus V6 (DSM14174).</title>
        <authorList>
            <person name="Khaleque H.N."/>
            <person name="Ramsay J.P."/>
            <person name="Murphy R.J.T."/>
            <person name="Kaksonen A.H."/>
            <person name="Boxall N.J."/>
            <person name="Watkin E.L.J."/>
        </authorList>
    </citation>
    <scope>NUCLEOTIDE SEQUENCE [LARGE SCALE GENOMIC DNA]</scope>
    <source>
        <strain evidence="2 3">V6</strain>
    </source>
</reference>
<dbReference type="RefSeq" id="WP_070073327.1">
    <property type="nucleotide sequence ID" value="NZ_CP017448.1"/>
</dbReference>
<proteinExistence type="predicted"/>
<dbReference type="Pfam" id="PF08447">
    <property type="entry name" value="PAS_3"/>
    <property type="match status" value="1"/>
</dbReference>
<dbReference type="NCBIfam" id="TIGR00229">
    <property type="entry name" value="sensory_box"/>
    <property type="match status" value="1"/>
</dbReference>
<keyword evidence="3" id="KW-1185">Reference proteome</keyword>
<dbReference type="InterPro" id="IPR000014">
    <property type="entry name" value="PAS"/>
</dbReference>
<feature type="domain" description="PAS fold-3" evidence="1">
    <location>
        <begin position="31"/>
        <end position="115"/>
    </location>
</feature>
<dbReference type="SUPFAM" id="SSF55785">
    <property type="entry name" value="PYP-like sensor domain (PAS domain)"/>
    <property type="match status" value="1"/>
</dbReference>
<dbReference type="EMBL" id="CP017448">
    <property type="protein sequence ID" value="AOV17791.1"/>
    <property type="molecule type" value="Genomic_DNA"/>
</dbReference>
<dbReference type="AlphaFoldDB" id="A0A1D8KA25"/>
<accession>A0A1D8KA25</accession>
<organism evidence="2 3">
    <name type="scientific">Acidihalobacter aeolianus</name>
    <dbReference type="NCBI Taxonomy" id="2792603"/>
    <lineage>
        <taxon>Bacteria</taxon>
        <taxon>Pseudomonadati</taxon>
        <taxon>Pseudomonadota</taxon>
        <taxon>Gammaproteobacteria</taxon>
        <taxon>Chromatiales</taxon>
        <taxon>Ectothiorhodospiraceae</taxon>
        <taxon>Acidihalobacter</taxon>
    </lineage>
</organism>
<evidence type="ECO:0000313" key="2">
    <source>
        <dbReference type="EMBL" id="AOV17791.1"/>
    </source>
</evidence>
<sequence>MRPHPVPTRHEVVLHADSFIVSKTDPRERITYANRVFMSISGYLEPELLDEPQSIVRHPDMPRGVFKQLWDTIRSGEECFAYVKNLCKNGDYYWVLANVTADRDPAGNITGYYSVRRKPDPRAVKTVIEVYREMCAIEASSTANQAPTASLAYLNRIIAERGMVYETFILSL</sequence>
<dbReference type="CDD" id="cd00130">
    <property type="entry name" value="PAS"/>
    <property type="match status" value="1"/>
</dbReference>
<dbReference type="InterPro" id="IPR035965">
    <property type="entry name" value="PAS-like_dom_sf"/>
</dbReference>
<name>A0A1D8KA25_9GAMM</name>
<dbReference type="Proteomes" id="UP000095342">
    <property type="component" value="Chromosome"/>
</dbReference>
<dbReference type="InterPro" id="IPR013655">
    <property type="entry name" value="PAS_fold_3"/>
</dbReference>
<evidence type="ECO:0000259" key="1">
    <source>
        <dbReference type="Pfam" id="PF08447"/>
    </source>
</evidence>
<gene>
    <name evidence="2" type="ORF">BJI67_12690</name>
</gene>
<keyword evidence="2" id="KW-0675">Receptor</keyword>
<dbReference type="Gene3D" id="3.30.450.20">
    <property type="entry name" value="PAS domain"/>
    <property type="match status" value="1"/>
</dbReference>
<protein>
    <submittedName>
        <fullName evidence="2">Aerotaxis receptor Aer</fullName>
    </submittedName>
</protein>
<evidence type="ECO:0000313" key="3">
    <source>
        <dbReference type="Proteomes" id="UP000095342"/>
    </source>
</evidence>